<feature type="domain" description="VWFA" evidence="4">
    <location>
        <begin position="95"/>
        <end position="292"/>
    </location>
</feature>
<dbReference type="Pfam" id="PF13519">
    <property type="entry name" value="VWA_2"/>
    <property type="match status" value="1"/>
</dbReference>
<feature type="repeat" description="TPR" evidence="1">
    <location>
        <begin position="407"/>
        <end position="440"/>
    </location>
</feature>
<feature type="region of interest" description="Disordered" evidence="2">
    <location>
        <begin position="452"/>
        <end position="599"/>
    </location>
</feature>
<keyword evidence="3" id="KW-0812">Transmembrane</keyword>
<dbReference type="SUPFAM" id="SSF53300">
    <property type="entry name" value="vWA-like"/>
    <property type="match status" value="1"/>
</dbReference>
<dbReference type="PROSITE" id="PS50234">
    <property type="entry name" value="VWFA"/>
    <property type="match status" value="1"/>
</dbReference>
<dbReference type="SMART" id="SM00028">
    <property type="entry name" value="TPR"/>
    <property type="match status" value="1"/>
</dbReference>
<evidence type="ECO:0000259" key="4">
    <source>
        <dbReference type="PROSITE" id="PS50234"/>
    </source>
</evidence>
<dbReference type="Proteomes" id="UP001168380">
    <property type="component" value="Unassembled WGS sequence"/>
</dbReference>
<proteinExistence type="predicted"/>
<feature type="transmembrane region" description="Helical" evidence="3">
    <location>
        <begin position="63"/>
        <end position="82"/>
    </location>
</feature>
<evidence type="ECO:0000313" key="5">
    <source>
        <dbReference type="EMBL" id="MDO3382202.1"/>
    </source>
</evidence>
<feature type="compositionally biased region" description="Low complexity" evidence="2">
    <location>
        <begin position="521"/>
        <end position="537"/>
    </location>
</feature>
<feature type="compositionally biased region" description="Low complexity" evidence="2">
    <location>
        <begin position="452"/>
        <end position="490"/>
    </location>
</feature>
<dbReference type="SUPFAM" id="SSF48452">
    <property type="entry name" value="TPR-like"/>
    <property type="match status" value="1"/>
</dbReference>
<reference evidence="5" key="1">
    <citation type="submission" date="2023-07" db="EMBL/GenBank/DDBJ databases">
        <title>Gilvimarinus algae sp. nov., isolated from the surface of Kelp.</title>
        <authorList>
            <person name="Sun Y.Y."/>
            <person name="Gong Y."/>
            <person name="Du Z.J."/>
        </authorList>
    </citation>
    <scope>NUCLEOTIDE SEQUENCE</scope>
    <source>
        <strain evidence="5">SDUM040014</strain>
    </source>
</reference>
<dbReference type="EMBL" id="JAULRT010000052">
    <property type="protein sequence ID" value="MDO3382202.1"/>
    <property type="molecule type" value="Genomic_DNA"/>
</dbReference>
<keyword evidence="3" id="KW-1133">Transmembrane helix</keyword>
<dbReference type="InterPro" id="IPR011990">
    <property type="entry name" value="TPR-like_helical_dom_sf"/>
</dbReference>
<name>A0ABT8TDN1_9GAMM</name>
<organism evidence="5 6">
    <name type="scientific">Gilvimarinus algae</name>
    <dbReference type="NCBI Taxonomy" id="3058037"/>
    <lineage>
        <taxon>Bacteria</taxon>
        <taxon>Pseudomonadati</taxon>
        <taxon>Pseudomonadota</taxon>
        <taxon>Gammaproteobacteria</taxon>
        <taxon>Cellvibrionales</taxon>
        <taxon>Cellvibrionaceae</taxon>
        <taxon>Gilvimarinus</taxon>
    </lineage>
</organism>
<gene>
    <name evidence="5" type="ORF">QWI16_08440</name>
</gene>
<protein>
    <submittedName>
        <fullName evidence="5">VWA domain-containing protein</fullName>
    </submittedName>
</protein>
<dbReference type="PROSITE" id="PS50293">
    <property type="entry name" value="TPR_REGION"/>
    <property type="match status" value="1"/>
</dbReference>
<keyword evidence="1" id="KW-0802">TPR repeat</keyword>
<sequence length="632" mass="69561">MTFFTDFHLLRPWALITLLPLALIALALWFSHKRSSGWSSLIAPELLAPLADKTAARRSRAGVVALFTCWILTVLALAGPTWERAPSQVHRQTDAMVIVLDLSPSMISDDVKPSRMVRARLKIAELLKRRDEGDTALVVYGDDAHVVTPLTADTDTINALLPVLSPGVMPVPGSRTEAGIERAITMLSDAGFANGRILLVTDGVTDNAVTRVRKLLDSSPYRLSILGIGSDQPVPIRSGSGGFLRDAQQNVITTELGSATLQQLAQGSGGRYITSTFDTRDIDHLMRPVSRLGSEHTLADNRMDVWVDRGPWLAILLLPALLYAFRRGVLLALVLVPMVGFMPPPVQAQSLPSWLLTPDQRGARAMEQNRPTEAAELFEDPAWRATAAYRAGDYQTAAEQFAKLDTADAHYNRGNALAHTGNLDDAIAAYDRALELDPQMADAAANKAQLEQLKEQQQNNQQHSQDQQDQQGEKNQQQQQDQQDQQSSPSSEEELQDQQQSSSADGQSGQQQTAPQNPEPQQGQGQSSSQSSSAGGDQDQREPEPQENAETSASSASSQGETDEQAQAQAQPLSAEEQEKQQAQEQWLRQIPDDPSGLLRNKFQYEYQLKRQERMNSRLQQLDDIGNSEQRW</sequence>
<keyword evidence="3" id="KW-0472">Membrane</keyword>
<dbReference type="RefSeq" id="WP_302712363.1">
    <property type="nucleotide sequence ID" value="NZ_JAULRT010000052.1"/>
</dbReference>
<dbReference type="InterPro" id="IPR036465">
    <property type="entry name" value="vWFA_dom_sf"/>
</dbReference>
<dbReference type="Gene3D" id="1.25.40.10">
    <property type="entry name" value="Tetratricopeptide repeat domain"/>
    <property type="match status" value="1"/>
</dbReference>
<evidence type="ECO:0000256" key="3">
    <source>
        <dbReference type="SAM" id="Phobius"/>
    </source>
</evidence>
<dbReference type="InterPro" id="IPR050768">
    <property type="entry name" value="UPF0353/GerABKA_families"/>
</dbReference>
<comment type="caution">
    <text evidence="5">The sequence shown here is derived from an EMBL/GenBank/DDBJ whole genome shotgun (WGS) entry which is preliminary data.</text>
</comment>
<dbReference type="Pfam" id="PF00515">
    <property type="entry name" value="TPR_1"/>
    <property type="match status" value="1"/>
</dbReference>
<dbReference type="PANTHER" id="PTHR22550:SF14">
    <property type="entry name" value="VWFA DOMAIN-CONTAINING PROTEIN"/>
    <property type="match status" value="1"/>
</dbReference>
<accession>A0ABT8TDN1</accession>
<keyword evidence="6" id="KW-1185">Reference proteome</keyword>
<dbReference type="PANTHER" id="PTHR22550">
    <property type="entry name" value="SPORE GERMINATION PROTEIN"/>
    <property type="match status" value="1"/>
</dbReference>
<dbReference type="PROSITE" id="PS50005">
    <property type="entry name" value="TPR"/>
    <property type="match status" value="1"/>
</dbReference>
<evidence type="ECO:0000256" key="1">
    <source>
        <dbReference type="PROSITE-ProRule" id="PRU00339"/>
    </source>
</evidence>
<dbReference type="SMART" id="SM00327">
    <property type="entry name" value="VWA"/>
    <property type="match status" value="1"/>
</dbReference>
<dbReference type="Gene3D" id="3.40.50.410">
    <property type="entry name" value="von Willebrand factor, type A domain"/>
    <property type="match status" value="1"/>
</dbReference>
<feature type="transmembrane region" description="Helical" evidence="3">
    <location>
        <begin position="12"/>
        <end position="30"/>
    </location>
</feature>
<evidence type="ECO:0000313" key="6">
    <source>
        <dbReference type="Proteomes" id="UP001168380"/>
    </source>
</evidence>
<feature type="compositionally biased region" description="Low complexity" evidence="2">
    <location>
        <begin position="497"/>
        <end position="512"/>
    </location>
</feature>
<evidence type="ECO:0000256" key="2">
    <source>
        <dbReference type="SAM" id="MobiDB-lite"/>
    </source>
</evidence>
<dbReference type="InterPro" id="IPR019734">
    <property type="entry name" value="TPR_rpt"/>
</dbReference>
<dbReference type="InterPro" id="IPR002035">
    <property type="entry name" value="VWF_A"/>
</dbReference>